<evidence type="ECO:0000256" key="5">
    <source>
        <dbReference type="ARBA" id="ARBA00022553"/>
    </source>
</evidence>
<evidence type="ECO:0000256" key="4">
    <source>
        <dbReference type="ARBA" id="ARBA00022490"/>
    </source>
</evidence>
<dbReference type="Pfam" id="PF02358">
    <property type="entry name" value="Trehalose_PPase"/>
    <property type="match status" value="1"/>
</dbReference>
<dbReference type="FunFam" id="3.40.50.2000:FF:000099">
    <property type="entry name" value="Alpha,alpha-trehalose phosphate synthase subunit, putative"/>
    <property type="match status" value="1"/>
</dbReference>
<keyword evidence="4" id="KW-0963">Cytoplasm</keyword>
<dbReference type="GO" id="GO:0005992">
    <property type="term" value="P:trehalose biosynthetic process"/>
    <property type="evidence" value="ECO:0007669"/>
    <property type="project" value="InterPro"/>
</dbReference>
<dbReference type="NCBIfam" id="TIGR00685">
    <property type="entry name" value="T6PP"/>
    <property type="match status" value="1"/>
</dbReference>
<evidence type="ECO:0000256" key="2">
    <source>
        <dbReference type="ARBA" id="ARBA00005409"/>
    </source>
</evidence>
<keyword evidence="5" id="KW-0597">Phosphoprotein</keyword>
<comment type="subcellular location">
    <subcellularLocation>
        <location evidence="1">Cytoplasm</location>
    </subcellularLocation>
</comment>
<dbReference type="NCBIfam" id="TIGR01484">
    <property type="entry name" value="HAD-SF-IIB"/>
    <property type="match status" value="1"/>
</dbReference>
<dbReference type="InterPro" id="IPR003337">
    <property type="entry name" value="Trehalose_PPase"/>
</dbReference>
<dbReference type="SUPFAM" id="SSF56784">
    <property type="entry name" value="HAD-like"/>
    <property type="match status" value="1"/>
</dbReference>
<dbReference type="GO" id="GO:0005829">
    <property type="term" value="C:cytosol"/>
    <property type="evidence" value="ECO:0007669"/>
    <property type="project" value="TreeGrafter"/>
</dbReference>
<dbReference type="FunFam" id="3.30.70.1020:FF:000001">
    <property type="entry name" value="Alpha,alpha-trehalose-phosphate synthase [UDP-forming] 1"/>
    <property type="match status" value="1"/>
</dbReference>
<dbReference type="Pfam" id="PF00982">
    <property type="entry name" value="Glyco_transf_20"/>
    <property type="match status" value="1"/>
</dbReference>
<dbReference type="Gene3D" id="3.30.70.1020">
    <property type="entry name" value="Trehalose-6-phosphate phosphatase related protein, domain 2"/>
    <property type="match status" value="1"/>
</dbReference>
<dbReference type="GO" id="GO:0030234">
    <property type="term" value="F:enzyme regulator activity"/>
    <property type="evidence" value="ECO:0007669"/>
    <property type="project" value="UniProtKB-ARBA"/>
</dbReference>
<dbReference type="InterPro" id="IPR001830">
    <property type="entry name" value="Glyco_trans_20"/>
</dbReference>
<evidence type="ECO:0000313" key="7">
    <source>
        <dbReference type="Proteomes" id="UP000750711"/>
    </source>
</evidence>
<dbReference type="FunFam" id="3.40.50.2000:FF:000036">
    <property type="entry name" value="Alpha,alpha-trehalose-phosphate synthase subunit Tps2"/>
    <property type="match status" value="1"/>
</dbReference>
<dbReference type="CDD" id="cd03788">
    <property type="entry name" value="GT20_TPS"/>
    <property type="match status" value="1"/>
</dbReference>
<dbReference type="GO" id="GO:0004805">
    <property type="term" value="F:trehalose-phosphatase activity"/>
    <property type="evidence" value="ECO:0007669"/>
    <property type="project" value="TreeGrafter"/>
</dbReference>
<reference evidence="6" key="1">
    <citation type="submission" date="2021-03" db="EMBL/GenBank/DDBJ databases">
        <title>Comparative genomics and phylogenomic investigation of the class Geoglossomycetes provide insights into ecological specialization and systematics.</title>
        <authorList>
            <person name="Melie T."/>
            <person name="Pirro S."/>
            <person name="Miller A.N."/>
            <person name="Quandt A."/>
        </authorList>
    </citation>
    <scope>NUCLEOTIDE SEQUENCE</scope>
    <source>
        <strain evidence="6">CAQ_001_2017</strain>
    </source>
</reference>
<sequence>MDKLGIAQLPILDDPKPLALSDPHALTYVQTSSPDSSPPLSSIHEYPRVNDKYAHNGCRREPDQNSEFYSKSLADAEWAVEPSHKCNGGLRNAVWAAHENGTLQDRTWVGTLGIPTDLLEDTPQRTDIEDKLGTEFDSLVVYVKDSDFNGHYSHYCKQIPDNSKSKAYEDHSWIYYVKVNQAFADTIVRNYKRGDVIWVHDYHLLLVPTMVRKKLPDAQIGFFLHVAFPSSEVFRCLAVRKQLLEGLLGSNLIGFQTEEYGRHFLQTCNRLLCVEATNKGVQLEDRFVDVATLPIGIDPNSLSSTREGAAVEEWIRVIKERYRGKQLIVARDKLDHVRGVRQKMLSYELFLNKYPEWKDKAVLIQVVTSTTEQAELAATVSDIVTRVNSTHATLAHQPLIFLKQDISFAQYLALLTVADCLMITSQREGMNLTSHEFVFCQDGKLADNKHGPLILSEFTGSASLFGGAEISVSPWDYHQCADAIKAAVEMKPEERELRWRKLYEVVMHHTGAHWLNAYTNTLSKVWNEQQARGTISIPRLSVNVLGDMYKRSRHRLFILDYEGTLAPWGSPTSIILTSPQRTLDVLNDILLDERNVVYVMSGRRPEELDRLFRRVPSLGLIAENGCFIKEFGSDEWIEMVGAGEVNNWKKSVIGIIDYYRERTPGAWVEHRHCSILYHYKNAEDIQSAARQAGDCANHINDSCESQRVHAIPVDGAVLVESMDWSKGTAASQVLGCLKKKKGQMPDFLMVAGDDREDEPIFRWANALGKSKAVENVTTVSVGSRNTEAMATLTQGVTGVLSALQKLATLS</sequence>
<name>A0A9P8RRE6_9PEZI</name>
<protein>
    <submittedName>
        <fullName evidence="6">Uncharacterized protein</fullName>
    </submittedName>
</protein>
<comment type="similarity">
    <text evidence="3">In the C-terminal section; belongs to the trehalose phosphatase family.</text>
</comment>
<dbReference type="GO" id="GO:0003825">
    <property type="term" value="F:alpha,alpha-trehalose-phosphate synthase (UDP-forming) activity"/>
    <property type="evidence" value="ECO:0007669"/>
    <property type="project" value="TreeGrafter"/>
</dbReference>
<comment type="similarity">
    <text evidence="2">In the N-terminal section; belongs to the glycosyltransferase 20 family.</text>
</comment>
<dbReference type="PANTHER" id="PTHR10788">
    <property type="entry name" value="TREHALOSE-6-PHOSPHATE SYNTHASE"/>
    <property type="match status" value="1"/>
</dbReference>
<dbReference type="Gene3D" id="3.40.50.2000">
    <property type="entry name" value="Glycogen Phosphorylase B"/>
    <property type="match status" value="2"/>
</dbReference>
<dbReference type="Gene3D" id="3.40.50.1000">
    <property type="entry name" value="HAD superfamily/HAD-like"/>
    <property type="match status" value="1"/>
</dbReference>
<keyword evidence="7" id="KW-1185">Reference proteome</keyword>
<proteinExistence type="inferred from homology"/>
<dbReference type="AlphaFoldDB" id="A0A9P8RRE6"/>
<dbReference type="PANTHER" id="PTHR10788:SF15">
    <property type="entry name" value="TREHALOSE SYNTHASE COMPLEX REGULATORY SUBUNIT TPS3-RELATED"/>
    <property type="match status" value="1"/>
</dbReference>
<evidence type="ECO:0000256" key="1">
    <source>
        <dbReference type="ARBA" id="ARBA00004496"/>
    </source>
</evidence>
<dbReference type="EMBL" id="JAGHQM010000327">
    <property type="protein sequence ID" value="KAH0562550.1"/>
    <property type="molecule type" value="Genomic_DNA"/>
</dbReference>
<evidence type="ECO:0000256" key="3">
    <source>
        <dbReference type="ARBA" id="ARBA00006330"/>
    </source>
</evidence>
<dbReference type="SUPFAM" id="SSF53756">
    <property type="entry name" value="UDP-Glycosyltransferase/glycogen phosphorylase"/>
    <property type="match status" value="1"/>
</dbReference>
<dbReference type="InterPro" id="IPR006379">
    <property type="entry name" value="HAD-SF_hydro_IIB"/>
</dbReference>
<organism evidence="6 7">
    <name type="scientific">Trichoglossum hirsutum</name>
    <dbReference type="NCBI Taxonomy" id="265104"/>
    <lineage>
        <taxon>Eukaryota</taxon>
        <taxon>Fungi</taxon>
        <taxon>Dikarya</taxon>
        <taxon>Ascomycota</taxon>
        <taxon>Pezizomycotina</taxon>
        <taxon>Geoglossomycetes</taxon>
        <taxon>Geoglossales</taxon>
        <taxon>Geoglossaceae</taxon>
        <taxon>Trichoglossum</taxon>
    </lineage>
</organism>
<dbReference type="Proteomes" id="UP000750711">
    <property type="component" value="Unassembled WGS sequence"/>
</dbReference>
<accession>A0A9P8RRE6</accession>
<evidence type="ECO:0000313" key="6">
    <source>
        <dbReference type="EMBL" id="KAH0562550.1"/>
    </source>
</evidence>
<dbReference type="InterPro" id="IPR036412">
    <property type="entry name" value="HAD-like_sf"/>
</dbReference>
<comment type="caution">
    <text evidence="6">The sequence shown here is derived from an EMBL/GenBank/DDBJ whole genome shotgun (WGS) entry which is preliminary data.</text>
</comment>
<gene>
    <name evidence="6" type="ORF">GP486_002762</name>
</gene>
<dbReference type="InterPro" id="IPR023214">
    <property type="entry name" value="HAD_sf"/>
</dbReference>
<dbReference type="GO" id="GO:0005946">
    <property type="term" value="C:alpha,alpha-trehalose-phosphate synthase complex (UDP-forming)"/>
    <property type="evidence" value="ECO:0007669"/>
    <property type="project" value="TreeGrafter"/>
</dbReference>